<dbReference type="PANTHER" id="PTHR10302:SF27">
    <property type="entry name" value="SINGLE-STRANDED DNA-BINDING PROTEIN"/>
    <property type="match status" value="1"/>
</dbReference>
<feature type="region of interest" description="Disordered" evidence="4">
    <location>
        <begin position="113"/>
        <end position="162"/>
    </location>
</feature>
<feature type="DNA-binding region" evidence="2">
    <location>
        <begin position="55"/>
        <end position="61"/>
    </location>
</feature>
<dbReference type="InterPro" id="IPR000424">
    <property type="entry name" value="Primosome_PriB/ssb"/>
</dbReference>
<dbReference type="NCBIfam" id="TIGR00621">
    <property type="entry name" value="ssb"/>
    <property type="match status" value="1"/>
</dbReference>
<dbReference type="Proteomes" id="UP000461443">
    <property type="component" value="Unassembled WGS sequence"/>
</dbReference>
<dbReference type="CDD" id="cd04496">
    <property type="entry name" value="SSB_OBF"/>
    <property type="match status" value="1"/>
</dbReference>
<dbReference type="Pfam" id="PF00436">
    <property type="entry name" value="SSB"/>
    <property type="match status" value="1"/>
</dbReference>
<dbReference type="PROSITE" id="PS50935">
    <property type="entry name" value="SSB"/>
    <property type="match status" value="1"/>
</dbReference>
<evidence type="ECO:0000256" key="3">
    <source>
        <dbReference type="RuleBase" id="RU000524"/>
    </source>
</evidence>
<protein>
    <recommendedName>
        <fullName evidence="2 3">Single-stranded DNA-binding protein</fullName>
        <shortName evidence="2">SSB</shortName>
    </recommendedName>
</protein>
<organism evidence="5 6">
    <name type="scientific">Acerihabitans arboris</name>
    <dbReference type="NCBI Taxonomy" id="2691583"/>
    <lineage>
        <taxon>Bacteria</taxon>
        <taxon>Pseudomonadati</taxon>
        <taxon>Pseudomonadota</taxon>
        <taxon>Gammaproteobacteria</taxon>
        <taxon>Enterobacterales</taxon>
        <taxon>Pectobacteriaceae</taxon>
        <taxon>Acerihabitans</taxon>
    </lineage>
</organism>
<gene>
    <name evidence="5" type="primary">ssb</name>
    <name evidence="5" type="ORF">GRH90_16245</name>
</gene>
<evidence type="ECO:0000313" key="5">
    <source>
        <dbReference type="EMBL" id="NDL64292.1"/>
    </source>
</evidence>
<evidence type="ECO:0000313" key="6">
    <source>
        <dbReference type="Proteomes" id="UP000461443"/>
    </source>
</evidence>
<reference evidence="5 6" key="1">
    <citation type="submission" date="2019-12" db="EMBL/GenBank/DDBJ databases">
        <authorList>
            <person name="Lee S.D."/>
        </authorList>
    </citation>
    <scope>NUCLEOTIDE SEQUENCE [LARGE SCALE GENOMIC DNA]</scope>
    <source>
        <strain evidence="5 6">SAP-6</strain>
    </source>
</reference>
<comment type="subunit">
    <text evidence="2">Homotetramer.</text>
</comment>
<evidence type="ECO:0000256" key="2">
    <source>
        <dbReference type="HAMAP-Rule" id="MF_00984"/>
    </source>
</evidence>
<proteinExistence type="inferred from homology"/>
<dbReference type="InterPro" id="IPR011344">
    <property type="entry name" value="ssDNA-bd"/>
</dbReference>
<comment type="caution">
    <text evidence="5">The sequence shown here is derived from an EMBL/GenBank/DDBJ whole genome shotgun (WGS) entry which is preliminary data.</text>
</comment>
<dbReference type="GO" id="GO:0006260">
    <property type="term" value="P:DNA replication"/>
    <property type="evidence" value="ECO:0007669"/>
    <property type="project" value="InterPro"/>
</dbReference>
<comment type="caution">
    <text evidence="2">Lacks conserved residue(s) required for the propagation of feature annotation.</text>
</comment>
<evidence type="ECO:0000256" key="1">
    <source>
        <dbReference type="ARBA" id="ARBA00023125"/>
    </source>
</evidence>
<dbReference type="GO" id="GO:0003697">
    <property type="term" value="F:single-stranded DNA binding"/>
    <property type="evidence" value="ECO:0007669"/>
    <property type="project" value="UniProtKB-UniRule"/>
</dbReference>
<dbReference type="GO" id="GO:0009295">
    <property type="term" value="C:nucleoid"/>
    <property type="evidence" value="ECO:0007669"/>
    <property type="project" value="TreeGrafter"/>
</dbReference>
<dbReference type="AlphaFoldDB" id="A0A845SLN8"/>
<dbReference type="InterPro" id="IPR012340">
    <property type="entry name" value="NA-bd_OB-fold"/>
</dbReference>
<keyword evidence="6" id="KW-1185">Reference proteome</keyword>
<name>A0A845SLN8_9GAMM</name>
<dbReference type="SUPFAM" id="SSF50249">
    <property type="entry name" value="Nucleic acid-binding proteins"/>
    <property type="match status" value="1"/>
</dbReference>
<dbReference type="RefSeq" id="WP_162367055.1">
    <property type="nucleotide sequence ID" value="NZ_WUBS01000011.1"/>
</dbReference>
<reference evidence="5 6" key="2">
    <citation type="submission" date="2020-02" db="EMBL/GenBank/DDBJ databases">
        <title>The new genus of Enterobacteriales.</title>
        <authorList>
            <person name="Kim I.S."/>
        </authorList>
    </citation>
    <scope>NUCLEOTIDE SEQUENCE [LARGE SCALE GENOMIC DNA]</scope>
    <source>
        <strain evidence="5 6">SAP-6</strain>
    </source>
</reference>
<accession>A0A845SLN8</accession>
<dbReference type="EMBL" id="WUBS01000011">
    <property type="protein sequence ID" value="NDL64292.1"/>
    <property type="molecule type" value="Genomic_DNA"/>
</dbReference>
<feature type="compositionally biased region" description="Polar residues" evidence="4">
    <location>
        <begin position="131"/>
        <end position="153"/>
    </location>
</feature>
<evidence type="ECO:0000256" key="4">
    <source>
        <dbReference type="SAM" id="MobiDB-lite"/>
    </source>
</evidence>
<keyword evidence="1 2" id="KW-0238">DNA-binding</keyword>
<dbReference type="PANTHER" id="PTHR10302">
    <property type="entry name" value="SINGLE-STRANDED DNA-BINDING PROTEIN"/>
    <property type="match status" value="1"/>
</dbReference>
<dbReference type="HAMAP" id="MF_00984">
    <property type="entry name" value="SSB"/>
    <property type="match status" value="1"/>
</dbReference>
<dbReference type="NCBIfam" id="NF006533">
    <property type="entry name" value="PRK09010.1"/>
    <property type="match status" value="1"/>
</dbReference>
<dbReference type="Gene3D" id="2.40.50.140">
    <property type="entry name" value="Nucleic acid-binding proteins"/>
    <property type="match status" value="1"/>
</dbReference>
<sequence>MSARGVNKVILVGFLGQDPDIRYLPNSTAVAGLSLATSESWRDKQTNEEKERTEWHRVVIFGKLAEIAGEYLRKGSQVYIEGQLQTRKWQDNNGVDRWTTEIVVKQQGTLQMLGGRANSSGQGQPAAGNKRGQQPPTAPSHSGIPQSQPQSMGNEPPIDFDDDIPFMGFGYGVCRQAIHAIS</sequence>